<organism evidence="4 5">
    <name type="scientific">Vitis vinifera</name>
    <name type="common">Grape</name>
    <dbReference type="NCBI Taxonomy" id="29760"/>
    <lineage>
        <taxon>Eukaryota</taxon>
        <taxon>Viridiplantae</taxon>
        <taxon>Streptophyta</taxon>
        <taxon>Embryophyta</taxon>
        <taxon>Tracheophyta</taxon>
        <taxon>Spermatophyta</taxon>
        <taxon>Magnoliopsida</taxon>
        <taxon>eudicotyledons</taxon>
        <taxon>Gunneridae</taxon>
        <taxon>Pentapetalae</taxon>
        <taxon>rosids</taxon>
        <taxon>Vitales</taxon>
        <taxon>Vitaceae</taxon>
        <taxon>Viteae</taxon>
        <taxon>Vitis</taxon>
    </lineage>
</organism>
<evidence type="ECO:0000256" key="2">
    <source>
        <dbReference type="PROSITE-ProRule" id="PRU00047"/>
    </source>
</evidence>
<dbReference type="SMART" id="SM00343">
    <property type="entry name" value="ZnF_C2HC"/>
    <property type="match status" value="2"/>
</dbReference>
<dbReference type="EMBL" id="QGNW01000064">
    <property type="protein sequence ID" value="RVX03762.1"/>
    <property type="molecule type" value="Genomic_DNA"/>
</dbReference>
<evidence type="ECO:0000313" key="5">
    <source>
        <dbReference type="Proteomes" id="UP000288805"/>
    </source>
</evidence>
<dbReference type="GO" id="GO:0042300">
    <property type="term" value="F:beta-amyrin synthase activity"/>
    <property type="evidence" value="ECO:0007669"/>
    <property type="project" value="UniProtKB-ARBA"/>
</dbReference>
<dbReference type="Pfam" id="PF00098">
    <property type="entry name" value="zf-CCHC"/>
    <property type="match status" value="1"/>
</dbReference>
<dbReference type="PROSITE" id="PS51257">
    <property type="entry name" value="PROKAR_LIPOPROTEIN"/>
    <property type="match status" value="1"/>
</dbReference>
<dbReference type="PROSITE" id="PS50158">
    <property type="entry name" value="ZF_CCHC"/>
    <property type="match status" value="1"/>
</dbReference>
<gene>
    <name evidence="4" type="primary">M1_6</name>
    <name evidence="4" type="ORF">CK203_023003</name>
</gene>
<keyword evidence="2" id="KW-0479">Metal-binding</keyword>
<dbReference type="Proteomes" id="UP000288805">
    <property type="component" value="Unassembled WGS sequence"/>
</dbReference>
<dbReference type="PANTHER" id="PTHR11764">
    <property type="entry name" value="TERPENE CYCLASE/MUTASE FAMILY MEMBER"/>
    <property type="match status" value="1"/>
</dbReference>
<accession>A0A438J478</accession>
<dbReference type="InterPro" id="IPR008930">
    <property type="entry name" value="Terpenoid_cyclase/PrenylTrfase"/>
</dbReference>
<dbReference type="SUPFAM" id="SSF48239">
    <property type="entry name" value="Terpenoid cyclases/Protein prenyltransferases"/>
    <property type="match status" value="1"/>
</dbReference>
<dbReference type="GO" id="GO:0003676">
    <property type="term" value="F:nucleic acid binding"/>
    <property type="evidence" value="ECO:0007669"/>
    <property type="project" value="InterPro"/>
</dbReference>
<comment type="caution">
    <text evidence="4">The sequence shown here is derived from an EMBL/GenBank/DDBJ whole genome shotgun (WGS) entry which is preliminary data.</text>
</comment>
<sequence length="423" mass="47327">MRTASSQQWDTSLAIQVLIACNLTDEIGATLMKGHDFIKKSQVRDNPYGDFRSMYKHISMGSWTFSDRDHGWQVSDYTTESLKVTNFCSNTSYTCGMVFHLTLISVTIVKMVVYQPWSLHELPNGWSMRPYKTVAAMWNYLHTVYNQDNSTRCFQLEYEMVHATSKQDQFLMKLQPDFEIARFNLMNGHPIPSLDACLSELLHEDQCIVTQATMEHRSNCFSCKDFGHIARDCPKKSCNYCKKQGHIISVCPIRSERKHNTNYHVSIGASSSAALPAASLIVPIPTPTTLANPNTLTPEMVQQSIIYVFSAFGLSSNHTISSKPWYFESEASNHMKNTVLSNVRNYDGNLKINTTDGSSLPISAVGDLSSSLTDVFVSPDLSTNLLSVGQLVDNNCNVNFSRFGCVVQDQMFGKIIAKGPKVG</sequence>
<name>A0A438J478_VITVI</name>
<dbReference type="GO" id="GO:0005811">
    <property type="term" value="C:lipid droplet"/>
    <property type="evidence" value="ECO:0007669"/>
    <property type="project" value="InterPro"/>
</dbReference>
<evidence type="ECO:0000313" key="4">
    <source>
        <dbReference type="EMBL" id="RVX03762.1"/>
    </source>
</evidence>
<proteinExistence type="predicted"/>
<feature type="domain" description="CCHC-type" evidence="3">
    <location>
        <begin position="220"/>
        <end position="235"/>
    </location>
</feature>
<dbReference type="Gene3D" id="4.10.60.10">
    <property type="entry name" value="Zinc finger, CCHC-type"/>
    <property type="match status" value="1"/>
</dbReference>
<dbReference type="AlphaFoldDB" id="A0A438J478"/>
<reference evidence="4 5" key="1">
    <citation type="journal article" date="2018" name="PLoS Genet.">
        <title>Population sequencing reveals clonal diversity and ancestral inbreeding in the grapevine cultivar Chardonnay.</title>
        <authorList>
            <person name="Roach M.J."/>
            <person name="Johnson D.L."/>
            <person name="Bohlmann J."/>
            <person name="van Vuuren H.J."/>
            <person name="Jones S.J."/>
            <person name="Pretorius I.S."/>
            <person name="Schmidt S.A."/>
            <person name="Borneman A.R."/>
        </authorList>
    </citation>
    <scope>NUCLEOTIDE SEQUENCE [LARGE SCALE GENOMIC DNA]</scope>
    <source>
        <strain evidence="5">cv. Chardonnay</strain>
        <tissue evidence="4">Leaf</tissue>
    </source>
</reference>
<keyword evidence="2" id="KW-0862">Zinc</keyword>
<dbReference type="SUPFAM" id="SSF57756">
    <property type="entry name" value="Retrovirus zinc finger-like domains"/>
    <property type="match status" value="1"/>
</dbReference>
<evidence type="ECO:0000259" key="3">
    <source>
        <dbReference type="PROSITE" id="PS50158"/>
    </source>
</evidence>
<dbReference type="InterPro" id="IPR001878">
    <property type="entry name" value="Znf_CCHC"/>
</dbReference>
<dbReference type="InterPro" id="IPR018333">
    <property type="entry name" value="Squalene_cyclase"/>
</dbReference>
<dbReference type="InterPro" id="IPR036875">
    <property type="entry name" value="Znf_CCHC_sf"/>
</dbReference>
<dbReference type="GO" id="GO:0016104">
    <property type="term" value="P:triterpenoid biosynthetic process"/>
    <property type="evidence" value="ECO:0007669"/>
    <property type="project" value="InterPro"/>
</dbReference>
<dbReference type="Gene3D" id="1.50.10.20">
    <property type="match status" value="1"/>
</dbReference>
<keyword evidence="1" id="KW-0413">Isomerase</keyword>
<protein>
    <submittedName>
        <fullName evidence="4">Germanicol synthase</fullName>
    </submittedName>
</protein>
<dbReference type="GO" id="GO:0008270">
    <property type="term" value="F:zinc ion binding"/>
    <property type="evidence" value="ECO:0007669"/>
    <property type="project" value="UniProtKB-KW"/>
</dbReference>
<dbReference type="PANTHER" id="PTHR11764:SF58">
    <property type="entry name" value="BETA-AMYRIN SYNTHASE-RELATED"/>
    <property type="match status" value="1"/>
</dbReference>
<keyword evidence="2" id="KW-0863">Zinc-finger</keyword>
<evidence type="ECO:0000256" key="1">
    <source>
        <dbReference type="ARBA" id="ARBA00023235"/>
    </source>
</evidence>